<dbReference type="AlphaFoldDB" id="A0A090T5L3"/>
<comment type="caution">
    <text evidence="2">The sequence shown here is derived from an EMBL/GenBank/DDBJ whole genome shotgun (WGS) entry which is preliminary data.</text>
</comment>
<evidence type="ECO:0000313" key="2">
    <source>
        <dbReference type="EMBL" id="GAL34014.1"/>
    </source>
</evidence>
<dbReference type="Proteomes" id="UP000029224">
    <property type="component" value="Unassembled WGS sequence"/>
</dbReference>
<gene>
    <name evidence="2" type="ORF">JCM19240_922</name>
</gene>
<protein>
    <submittedName>
        <fullName evidence="2">Uncharacterized protein</fullName>
    </submittedName>
</protein>
<name>A0A090T5L3_9VIBR</name>
<feature type="transmembrane region" description="Helical" evidence="1">
    <location>
        <begin position="6"/>
        <end position="25"/>
    </location>
</feature>
<keyword evidence="1" id="KW-1133">Transmembrane helix</keyword>
<proteinExistence type="predicted"/>
<dbReference type="EMBL" id="BBMT01000004">
    <property type="protein sequence ID" value="GAL34014.1"/>
    <property type="molecule type" value="Genomic_DNA"/>
</dbReference>
<keyword evidence="3" id="KW-1185">Reference proteome</keyword>
<reference evidence="2 3" key="1">
    <citation type="submission" date="2014-09" db="EMBL/GenBank/DDBJ databases">
        <title>Vibrio maritimus JCM 19240. (C210) whole genome shotgun sequence.</title>
        <authorList>
            <person name="Sawabe T."/>
            <person name="Meirelles P."/>
            <person name="Nakanishi M."/>
            <person name="Sayaka M."/>
            <person name="Hattori M."/>
            <person name="Ohkuma M."/>
        </authorList>
    </citation>
    <scope>NUCLEOTIDE SEQUENCE [LARGE SCALE GENOMIC DNA]</scope>
    <source>
        <strain evidence="2 3">JCM 19240</strain>
    </source>
</reference>
<evidence type="ECO:0000313" key="3">
    <source>
        <dbReference type="Proteomes" id="UP000029224"/>
    </source>
</evidence>
<accession>A0A090T5L3</accession>
<sequence length="37" mass="4497">MFVRWSPLIFLIAVLIISRIMNIWIKHRSREAPLDLF</sequence>
<evidence type="ECO:0000256" key="1">
    <source>
        <dbReference type="SAM" id="Phobius"/>
    </source>
</evidence>
<keyword evidence="1" id="KW-0812">Transmembrane</keyword>
<organism evidence="2 3">
    <name type="scientific">Vibrio maritimus</name>
    <dbReference type="NCBI Taxonomy" id="990268"/>
    <lineage>
        <taxon>Bacteria</taxon>
        <taxon>Pseudomonadati</taxon>
        <taxon>Pseudomonadota</taxon>
        <taxon>Gammaproteobacteria</taxon>
        <taxon>Vibrionales</taxon>
        <taxon>Vibrionaceae</taxon>
        <taxon>Vibrio</taxon>
    </lineage>
</organism>
<reference evidence="2 3" key="2">
    <citation type="submission" date="2014-09" db="EMBL/GenBank/DDBJ databases">
        <authorList>
            <consortium name="NBRP consortium"/>
            <person name="Sawabe T."/>
            <person name="Meirelles P."/>
            <person name="Nakanishi M."/>
            <person name="Sayaka M."/>
            <person name="Hattori M."/>
            <person name="Ohkuma M."/>
        </authorList>
    </citation>
    <scope>NUCLEOTIDE SEQUENCE [LARGE SCALE GENOMIC DNA]</scope>
    <source>
        <strain evidence="2 3">JCM 19240</strain>
    </source>
</reference>
<keyword evidence="1" id="KW-0472">Membrane</keyword>